<evidence type="ECO:0000313" key="2">
    <source>
        <dbReference type="EMBL" id="SKA30981.1"/>
    </source>
</evidence>
<dbReference type="EMBL" id="FUXL01000013">
    <property type="protein sequence ID" value="SKA30981.1"/>
    <property type="molecule type" value="Genomic_DNA"/>
</dbReference>
<feature type="domain" description="DUF6950" evidence="1">
    <location>
        <begin position="2"/>
        <end position="133"/>
    </location>
</feature>
<keyword evidence="3" id="KW-1185">Reference proteome</keyword>
<dbReference type="InterPro" id="IPR053802">
    <property type="entry name" value="DUF6950"/>
</dbReference>
<dbReference type="Proteomes" id="UP000190135">
    <property type="component" value="Unassembled WGS sequence"/>
</dbReference>
<name>A0A1T4SSW0_9HYPH</name>
<evidence type="ECO:0000313" key="3">
    <source>
        <dbReference type="Proteomes" id="UP000190135"/>
    </source>
</evidence>
<proteinExistence type="predicted"/>
<gene>
    <name evidence="2" type="ORF">SAMN05428963_11395</name>
</gene>
<organism evidence="2 3">
    <name type="scientific">Consotaella salsifontis</name>
    <dbReference type="NCBI Taxonomy" id="1365950"/>
    <lineage>
        <taxon>Bacteria</taxon>
        <taxon>Pseudomonadati</taxon>
        <taxon>Pseudomonadota</taxon>
        <taxon>Alphaproteobacteria</taxon>
        <taxon>Hyphomicrobiales</taxon>
        <taxon>Aurantimonadaceae</taxon>
        <taxon>Consotaella</taxon>
    </lineage>
</organism>
<protein>
    <recommendedName>
        <fullName evidence="1">DUF6950 domain-containing protein</fullName>
    </recommendedName>
</protein>
<dbReference type="RefSeq" id="WP_078709591.1">
    <property type="nucleotide sequence ID" value="NZ_FUXL01000013.1"/>
</dbReference>
<accession>A0A1T4SSW0</accession>
<dbReference type="OrthoDB" id="6586924at2"/>
<dbReference type="STRING" id="1365950.SAMN05428963_11395"/>
<dbReference type="Pfam" id="PF22262">
    <property type="entry name" value="DUF6950"/>
    <property type="match status" value="1"/>
</dbReference>
<evidence type="ECO:0000259" key="1">
    <source>
        <dbReference type="Pfam" id="PF22262"/>
    </source>
</evidence>
<dbReference type="AlphaFoldDB" id="A0A1T4SSW0"/>
<reference evidence="2 3" key="1">
    <citation type="submission" date="2017-02" db="EMBL/GenBank/DDBJ databases">
        <authorList>
            <person name="Peterson S.W."/>
        </authorList>
    </citation>
    <scope>NUCLEOTIDE SEQUENCE [LARGE SCALE GENOMIC DNA]</scope>
    <source>
        <strain evidence="2 3">USBA 369</strain>
    </source>
</reference>
<sequence length="134" mass="14459">MTRVTGWEKALVSVIERHAAMPFAWGKSDCGMLAADCVEAVLGEDLFGRYRGYSTELGAARKLKKGGFSTVEDVFSSAFEEVAPSLAQRGDVGVIERDGKIGAGVITSFGFACRGETSVRYEPITAVKRAFKVR</sequence>